<proteinExistence type="predicted"/>
<comment type="caution">
    <text evidence="1">The sequence shown here is derived from an EMBL/GenBank/DDBJ whole genome shotgun (WGS) entry which is preliminary data.</text>
</comment>
<organism evidence="1 2">
    <name type="scientific">Eumeta variegata</name>
    <name type="common">Bagworm moth</name>
    <name type="synonym">Eumeta japonica</name>
    <dbReference type="NCBI Taxonomy" id="151549"/>
    <lineage>
        <taxon>Eukaryota</taxon>
        <taxon>Metazoa</taxon>
        <taxon>Ecdysozoa</taxon>
        <taxon>Arthropoda</taxon>
        <taxon>Hexapoda</taxon>
        <taxon>Insecta</taxon>
        <taxon>Pterygota</taxon>
        <taxon>Neoptera</taxon>
        <taxon>Endopterygota</taxon>
        <taxon>Lepidoptera</taxon>
        <taxon>Glossata</taxon>
        <taxon>Ditrysia</taxon>
        <taxon>Tineoidea</taxon>
        <taxon>Psychidae</taxon>
        <taxon>Oiketicinae</taxon>
        <taxon>Eumeta</taxon>
    </lineage>
</organism>
<dbReference type="EMBL" id="BGZK01001184">
    <property type="protein sequence ID" value="GBP73719.1"/>
    <property type="molecule type" value="Genomic_DNA"/>
</dbReference>
<dbReference type="AlphaFoldDB" id="A0A4C1YGF8"/>
<evidence type="ECO:0000313" key="1">
    <source>
        <dbReference type="EMBL" id="GBP73719.1"/>
    </source>
</evidence>
<keyword evidence="2" id="KW-1185">Reference proteome</keyword>
<name>A0A4C1YGF8_EUMVA</name>
<protein>
    <submittedName>
        <fullName evidence="1">Uncharacterized protein</fullName>
    </submittedName>
</protein>
<accession>A0A4C1YGF8</accession>
<dbReference type="Proteomes" id="UP000299102">
    <property type="component" value="Unassembled WGS sequence"/>
</dbReference>
<evidence type="ECO:0000313" key="2">
    <source>
        <dbReference type="Proteomes" id="UP000299102"/>
    </source>
</evidence>
<gene>
    <name evidence="1" type="ORF">EVAR_103181_1</name>
</gene>
<reference evidence="1 2" key="1">
    <citation type="journal article" date="2019" name="Commun. Biol.">
        <title>The bagworm genome reveals a unique fibroin gene that provides high tensile strength.</title>
        <authorList>
            <person name="Kono N."/>
            <person name="Nakamura H."/>
            <person name="Ohtoshi R."/>
            <person name="Tomita M."/>
            <person name="Numata K."/>
            <person name="Arakawa K."/>
        </authorList>
    </citation>
    <scope>NUCLEOTIDE SEQUENCE [LARGE SCALE GENOMIC DNA]</scope>
</reference>
<sequence length="99" mass="11624">MLSRTFLSVFSRSTVVRYINLIHLLWFTRRKPFQRHENVILSDTDHRHRRCSSLHFAALYFRHPWCRGSTPVLATAPWSGSILYTHVRFGVPNAAMGLR</sequence>